<evidence type="ECO:0000256" key="6">
    <source>
        <dbReference type="ARBA" id="ARBA00023136"/>
    </source>
</evidence>
<sequence length="444" mass="48371">MIVKNKLNTRLSCVFLSCCAALSFSSAANAAGFQLTEQSVAGMGRSHAGAGIVGDDLSAVHYNAAGMTLLPGLQMQVAGTYVALDIDYKGLDGSTENGRDKPTAVPATFITYQINDSLWAGLGITSPYGMKIRYGNDWSARERGISGSIITVDINPNIAWKANEMFSFGFGVSALYTHSKLKNGLPGSLSMGGMTVPLGGEFEYKGSDWMFTYNLGMMFSPTEDLRFGLSYRSAAHVTARGDYTIRGNGLANGTGSGKGKLETPETVYITGTWKPVQSLRLSALARWANWKNFDTMDFTMDDPDNLSFTPLGQFAAGSNPVAGAAIMGRLSHMPLENNWKSVWLFSLGADYDINEQWTIRGGIAYETNPIKHQELRTALIPDTSRLWLTCGFSWKPTANWQIDAAYGHIRGIGDRDLYNHSGQKIGKFEKMNAWMAGASVTYRF</sequence>
<keyword evidence="4" id="KW-0812">Transmembrane</keyword>
<dbReference type="AlphaFoldDB" id="A0A6L6YHR9"/>
<dbReference type="SUPFAM" id="SSF56935">
    <property type="entry name" value="Porins"/>
    <property type="match status" value="1"/>
</dbReference>
<feature type="chain" id="PRO_5027045548" evidence="8">
    <location>
        <begin position="31"/>
        <end position="444"/>
    </location>
</feature>
<evidence type="ECO:0000256" key="5">
    <source>
        <dbReference type="ARBA" id="ARBA00022729"/>
    </source>
</evidence>
<evidence type="ECO:0000313" key="10">
    <source>
        <dbReference type="Proteomes" id="UP000472580"/>
    </source>
</evidence>
<keyword evidence="10" id="KW-1185">Reference proteome</keyword>
<dbReference type="RefSeq" id="WP_160335656.1">
    <property type="nucleotide sequence ID" value="NZ_WSRP01000025.1"/>
</dbReference>
<evidence type="ECO:0000256" key="3">
    <source>
        <dbReference type="ARBA" id="ARBA00022452"/>
    </source>
</evidence>
<proteinExistence type="inferred from homology"/>
<evidence type="ECO:0000256" key="8">
    <source>
        <dbReference type="SAM" id="SignalP"/>
    </source>
</evidence>
<dbReference type="PANTHER" id="PTHR35093:SF8">
    <property type="entry name" value="OUTER MEMBRANE PROTEIN NMB0088-RELATED"/>
    <property type="match status" value="1"/>
</dbReference>
<dbReference type="EMBL" id="WSRP01000025">
    <property type="protein sequence ID" value="MVX57230.1"/>
    <property type="molecule type" value="Genomic_DNA"/>
</dbReference>
<accession>A0A6L6YHR9</accession>
<dbReference type="Pfam" id="PF03349">
    <property type="entry name" value="Toluene_X"/>
    <property type="match status" value="1"/>
</dbReference>
<evidence type="ECO:0000256" key="7">
    <source>
        <dbReference type="ARBA" id="ARBA00023237"/>
    </source>
</evidence>
<evidence type="ECO:0000256" key="1">
    <source>
        <dbReference type="ARBA" id="ARBA00004571"/>
    </source>
</evidence>
<evidence type="ECO:0000313" key="9">
    <source>
        <dbReference type="EMBL" id="MVX57230.1"/>
    </source>
</evidence>
<keyword evidence="6" id="KW-0472">Membrane</keyword>
<comment type="subcellular location">
    <subcellularLocation>
        <location evidence="1">Cell outer membrane</location>
        <topology evidence="1">Multi-pass membrane protein</topology>
    </subcellularLocation>
</comment>
<evidence type="ECO:0000256" key="2">
    <source>
        <dbReference type="ARBA" id="ARBA00008163"/>
    </source>
</evidence>
<keyword evidence="7" id="KW-0998">Cell outer membrane</keyword>
<dbReference type="GO" id="GO:0009279">
    <property type="term" value="C:cell outer membrane"/>
    <property type="evidence" value="ECO:0007669"/>
    <property type="project" value="UniProtKB-SubCell"/>
</dbReference>
<dbReference type="GO" id="GO:0015483">
    <property type="term" value="F:long-chain fatty acid transporting porin activity"/>
    <property type="evidence" value="ECO:0007669"/>
    <property type="project" value="TreeGrafter"/>
</dbReference>
<dbReference type="Gene3D" id="2.40.160.60">
    <property type="entry name" value="Outer membrane protein transport protein (OMPP1/FadL/TodX)"/>
    <property type="match status" value="1"/>
</dbReference>
<keyword evidence="3" id="KW-1134">Transmembrane beta strand</keyword>
<dbReference type="InterPro" id="IPR005017">
    <property type="entry name" value="OMPP1/FadL/TodX"/>
</dbReference>
<comment type="similarity">
    <text evidence="2">Belongs to the OmpP1/FadL family.</text>
</comment>
<dbReference type="OrthoDB" id="19849at2"/>
<organism evidence="9 10">
    <name type="scientific">Parasutterella muris</name>
    <dbReference type="NCBI Taxonomy" id="2565572"/>
    <lineage>
        <taxon>Bacteria</taxon>
        <taxon>Pseudomonadati</taxon>
        <taxon>Pseudomonadota</taxon>
        <taxon>Betaproteobacteria</taxon>
        <taxon>Burkholderiales</taxon>
        <taxon>Sutterellaceae</taxon>
        <taxon>Parasutterella</taxon>
    </lineage>
</organism>
<comment type="caution">
    <text evidence="9">The sequence shown here is derived from an EMBL/GenBank/DDBJ whole genome shotgun (WGS) entry which is preliminary data.</text>
</comment>
<feature type="signal peptide" evidence="8">
    <location>
        <begin position="1"/>
        <end position="30"/>
    </location>
</feature>
<protein>
    <submittedName>
        <fullName evidence="9">Transporter</fullName>
    </submittedName>
</protein>
<evidence type="ECO:0000256" key="4">
    <source>
        <dbReference type="ARBA" id="ARBA00022692"/>
    </source>
</evidence>
<keyword evidence="5 8" id="KW-0732">Signal</keyword>
<dbReference type="Proteomes" id="UP000472580">
    <property type="component" value="Unassembled WGS sequence"/>
</dbReference>
<gene>
    <name evidence="9" type="ORF">E5987_08445</name>
</gene>
<name>A0A6L6YHR9_9BURK</name>
<reference evidence="9 10" key="1">
    <citation type="submission" date="2019-12" db="EMBL/GenBank/DDBJ databases">
        <title>Microbes associate with the intestines of laboratory mice.</title>
        <authorList>
            <person name="Navarre W."/>
            <person name="Wong E."/>
        </authorList>
    </citation>
    <scope>NUCLEOTIDE SEQUENCE [LARGE SCALE GENOMIC DNA]</scope>
    <source>
        <strain evidence="9 10">NM82_D38</strain>
    </source>
</reference>
<dbReference type="PANTHER" id="PTHR35093">
    <property type="entry name" value="OUTER MEMBRANE PROTEIN NMB0088-RELATED"/>
    <property type="match status" value="1"/>
</dbReference>